<name>A0A5P2DI38_STRVZ</name>
<dbReference type="PANTHER" id="PTHR10357">
    <property type="entry name" value="ALPHA-AMYLASE FAMILY MEMBER"/>
    <property type="match status" value="1"/>
</dbReference>
<dbReference type="AlphaFoldDB" id="A0A5P2DI38"/>
<accession>A0A5P2DI38</accession>
<evidence type="ECO:0000256" key="2">
    <source>
        <dbReference type="SAM" id="MobiDB-lite"/>
    </source>
</evidence>
<proteinExistence type="inferred from homology"/>
<dbReference type="InterPro" id="IPR006047">
    <property type="entry name" value="GH13_cat_dom"/>
</dbReference>
<dbReference type="CDD" id="cd11332">
    <property type="entry name" value="AmyAc_OligoGlu_TS"/>
    <property type="match status" value="1"/>
</dbReference>
<evidence type="ECO:0000259" key="3">
    <source>
        <dbReference type="SMART" id="SM00642"/>
    </source>
</evidence>
<dbReference type="PANTHER" id="PTHR10357:SF179">
    <property type="entry name" value="NEUTRAL AND BASIC AMINO ACID TRANSPORT PROTEIN RBAT"/>
    <property type="match status" value="1"/>
</dbReference>
<dbReference type="SUPFAM" id="SSF51445">
    <property type="entry name" value="(Trans)glycosidases"/>
    <property type="match status" value="1"/>
</dbReference>
<dbReference type="Pfam" id="PF00128">
    <property type="entry name" value="Alpha-amylase"/>
    <property type="match status" value="1"/>
</dbReference>
<dbReference type="Gene3D" id="3.20.20.80">
    <property type="entry name" value="Glycosidases"/>
    <property type="match status" value="2"/>
</dbReference>
<feature type="domain" description="Glycosyl hydrolase family 13 catalytic" evidence="3">
    <location>
        <begin position="31"/>
        <end position="412"/>
    </location>
</feature>
<organism evidence="4 5">
    <name type="scientific">Streptomyces venezuelae</name>
    <dbReference type="NCBI Taxonomy" id="54571"/>
    <lineage>
        <taxon>Bacteria</taxon>
        <taxon>Bacillati</taxon>
        <taxon>Actinomycetota</taxon>
        <taxon>Actinomycetes</taxon>
        <taxon>Kitasatosporales</taxon>
        <taxon>Streptomycetaceae</taxon>
        <taxon>Streptomyces</taxon>
    </lineage>
</organism>
<protein>
    <submittedName>
        <fullName evidence="4">Alpha-glucosidase</fullName>
    </submittedName>
</protein>
<evidence type="ECO:0000313" key="5">
    <source>
        <dbReference type="Proteomes" id="UP000324101"/>
    </source>
</evidence>
<dbReference type="RefSeq" id="WP_150257180.1">
    <property type="nucleotide sequence ID" value="NZ_CP029189.1"/>
</dbReference>
<feature type="region of interest" description="Disordered" evidence="2">
    <location>
        <begin position="396"/>
        <end position="516"/>
    </location>
</feature>
<dbReference type="EMBL" id="CP029189">
    <property type="protein sequence ID" value="QES54423.1"/>
    <property type="molecule type" value="Genomic_DNA"/>
</dbReference>
<evidence type="ECO:0000313" key="4">
    <source>
        <dbReference type="EMBL" id="QES54423.1"/>
    </source>
</evidence>
<feature type="region of interest" description="Disordered" evidence="2">
    <location>
        <begin position="613"/>
        <end position="632"/>
    </location>
</feature>
<dbReference type="GO" id="GO:0009313">
    <property type="term" value="P:oligosaccharide catabolic process"/>
    <property type="evidence" value="ECO:0007669"/>
    <property type="project" value="TreeGrafter"/>
</dbReference>
<dbReference type="Gene3D" id="3.90.400.10">
    <property type="entry name" value="Oligo-1,6-glucosidase, Domain 2"/>
    <property type="match status" value="1"/>
</dbReference>
<dbReference type="OrthoDB" id="9043248at2"/>
<gene>
    <name evidence="4" type="ORF">DEJ51_09380</name>
</gene>
<dbReference type="InterPro" id="IPR017853">
    <property type="entry name" value="GH"/>
</dbReference>
<dbReference type="InterPro" id="IPR045857">
    <property type="entry name" value="O16G_dom_2"/>
</dbReference>
<dbReference type="Proteomes" id="UP000324101">
    <property type="component" value="Chromosome"/>
</dbReference>
<feature type="compositionally biased region" description="Low complexity" evidence="2">
    <location>
        <begin position="404"/>
        <end position="483"/>
    </location>
</feature>
<sequence>MTHDSTAVQLASSSSNATASGAWWRDAVIYQVYVRSFADSDGDGIGDLRGVRSRLPHLARLGVDAVWLTPFYVSPQADGGYDVADYRAVDPLFGDLSDADELVRAAHALGLRVIVDVVPNHTSEQHPWFRAALAGDPGARERYHFRPGRGPDGAEPPNDWESIFGGPAWTRVTDGAWYLHLFAPEQPDLDWDHPEVAAEFASVLRFWLDLGIDGFRIDVAHGMVKAPGLPDIGRGAQATLIGTEPLPFFDQDGVHEIHRSWRRLLDSYGGGRIGVAEAWAPTSERLALYVRPDELHQAFNFRFLNCPWDPDAMRTVIDESLAATTAVGAPTTWVLSNHDVVRHVTRYGGGARGLARARAAALLMLALPGSAYLYQGEELGLPEVADLPDQVRQDPAFRRGRRQPCAAPGPARPTAGPDLAAGTAPRPGTAPQAAPGAWASACAAADPETAAPAGPRGGTAPAPGTRPEATPPTGAGPDPVTAPEAEGQDGLRDGCRVPLPWSGSEPPYGFGPTGSWLPQPAGWGGLSVAAQTGDPHSTLELYRAALELRRAMPGLGAPEAGTGPEPGPGADAPAEAPYGPYPSGMRWQSAPEGVLLFTRPGFACTVNTRPGPVELPAPGRPVLSSAPVETDGRTVRLPPDSCTWWSL</sequence>
<evidence type="ECO:0000256" key="1">
    <source>
        <dbReference type="ARBA" id="ARBA00008061"/>
    </source>
</evidence>
<comment type="similarity">
    <text evidence="1">Belongs to the glycosyl hydrolase 13 family.</text>
</comment>
<dbReference type="SMART" id="SM00642">
    <property type="entry name" value="Aamy"/>
    <property type="match status" value="1"/>
</dbReference>
<dbReference type="GO" id="GO:0004556">
    <property type="term" value="F:alpha-amylase activity"/>
    <property type="evidence" value="ECO:0007669"/>
    <property type="project" value="TreeGrafter"/>
</dbReference>
<reference evidence="4 5" key="1">
    <citation type="submission" date="2018-05" db="EMBL/GenBank/DDBJ databases">
        <title>Streptomyces venezuelae.</title>
        <authorList>
            <person name="Kim W."/>
            <person name="Lee N."/>
            <person name="Cho B.-K."/>
        </authorList>
    </citation>
    <scope>NUCLEOTIDE SEQUENCE [LARGE SCALE GENOMIC DNA]</scope>
    <source>
        <strain evidence="4 5">ATCC 21018</strain>
    </source>
</reference>